<gene>
    <name evidence="7" type="ORF">GCM10009533_29430</name>
</gene>
<feature type="transmembrane region" description="Helical" evidence="5">
    <location>
        <begin position="179"/>
        <end position="198"/>
    </location>
</feature>
<protein>
    <recommendedName>
        <fullName evidence="6">Signal transduction histidine kinase subgroup 3 dimerisation and phosphoacceptor domain-containing protein</fullName>
    </recommendedName>
</protein>
<evidence type="ECO:0000256" key="2">
    <source>
        <dbReference type="ARBA" id="ARBA00022777"/>
    </source>
</evidence>
<proteinExistence type="predicted"/>
<feature type="transmembrane region" description="Helical" evidence="5">
    <location>
        <begin position="210"/>
        <end position="229"/>
    </location>
</feature>
<organism evidence="7 8">
    <name type="scientific">Saccharopolyspora erythraea</name>
    <name type="common">Streptomyces erythraeus</name>
    <dbReference type="NCBI Taxonomy" id="1836"/>
    <lineage>
        <taxon>Bacteria</taxon>
        <taxon>Bacillati</taxon>
        <taxon>Actinomycetota</taxon>
        <taxon>Actinomycetes</taxon>
        <taxon>Pseudonocardiales</taxon>
        <taxon>Pseudonocardiaceae</taxon>
        <taxon>Saccharopolyspora</taxon>
    </lineage>
</organism>
<sequence length="440" mass="46847">MPDPTDVRRPRPTGSDPTGVHPTPPTGSRRAAQPHVPAREGESTAPGEPEFNTRRILRLRRLTWWAIVPTVPVFACVAGVFAVVAPAETGISTIQIAALVAILVVVAVEGTRFSLGMMGGLGKPRQHPLEQAGAFALAVAGMCYAIWLSPPNVLTWTLLPSALAGALAAAAPRRFRLRLATGLIVLVVAVGPVSMVLAGKPELSGSVLSYSAFVSGATVFAMIFQAWVWDIVLELDRARWVSAELAVARERLRFAADLHDVQGHHLQAIALKGELAERLVGVDDDAARAQAAEVAELARTALRDTREVVHGYRRTSLATEIDNAVAILRSADIDTTVDGDPALVPPPLEPLFGALVREGATNVLRHSRARRCELKIRSDDGRVRVVLRNDGIIGGGDSAGSGIDGLRERFATLGGQVRAAGRDGWFELTGLADEPGRPRS</sequence>
<dbReference type="EMBL" id="BAAAGS010000017">
    <property type="protein sequence ID" value="GAA0528283.1"/>
    <property type="molecule type" value="Genomic_DNA"/>
</dbReference>
<dbReference type="Gene3D" id="3.30.565.10">
    <property type="entry name" value="Histidine kinase-like ATPase, C-terminal domain"/>
    <property type="match status" value="1"/>
</dbReference>
<dbReference type="RefSeq" id="WP_009944287.1">
    <property type="nucleotide sequence ID" value="NZ_BAAAGS010000017.1"/>
</dbReference>
<dbReference type="InterPro" id="IPR011712">
    <property type="entry name" value="Sig_transdc_His_kin_sub3_dim/P"/>
</dbReference>
<evidence type="ECO:0000256" key="5">
    <source>
        <dbReference type="SAM" id="Phobius"/>
    </source>
</evidence>
<feature type="transmembrane region" description="Helical" evidence="5">
    <location>
        <begin position="90"/>
        <end position="108"/>
    </location>
</feature>
<dbReference type="Pfam" id="PF07730">
    <property type="entry name" value="HisKA_3"/>
    <property type="match status" value="1"/>
</dbReference>
<accession>A0ABP3MUM7</accession>
<evidence type="ECO:0000256" key="1">
    <source>
        <dbReference type="ARBA" id="ARBA00022679"/>
    </source>
</evidence>
<keyword evidence="5" id="KW-0812">Transmembrane</keyword>
<evidence type="ECO:0000259" key="6">
    <source>
        <dbReference type="Pfam" id="PF07730"/>
    </source>
</evidence>
<feature type="domain" description="Signal transduction histidine kinase subgroup 3 dimerisation and phosphoacceptor" evidence="6">
    <location>
        <begin position="250"/>
        <end position="316"/>
    </location>
</feature>
<feature type="transmembrane region" description="Helical" evidence="5">
    <location>
        <begin position="129"/>
        <end position="147"/>
    </location>
</feature>
<dbReference type="InterPro" id="IPR050482">
    <property type="entry name" value="Sensor_HK_TwoCompSys"/>
</dbReference>
<dbReference type="Gene3D" id="1.20.5.1930">
    <property type="match status" value="1"/>
</dbReference>
<evidence type="ECO:0000256" key="4">
    <source>
        <dbReference type="SAM" id="MobiDB-lite"/>
    </source>
</evidence>
<keyword evidence="3" id="KW-0902">Two-component regulatory system</keyword>
<feature type="region of interest" description="Disordered" evidence="4">
    <location>
        <begin position="1"/>
        <end position="49"/>
    </location>
</feature>
<keyword evidence="5" id="KW-0472">Membrane</keyword>
<evidence type="ECO:0000313" key="7">
    <source>
        <dbReference type="EMBL" id="GAA0528283.1"/>
    </source>
</evidence>
<keyword evidence="8" id="KW-1185">Reference proteome</keyword>
<dbReference type="Proteomes" id="UP001500729">
    <property type="component" value="Unassembled WGS sequence"/>
</dbReference>
<dbReference type="PANTHER" id="PTHR24421">
    <property type="entry name" value="NITRATE/NITRITE SENSOR PROTEIN NARX-RELATED"/>
    <property type="match status" value="1"/>
</dbReference>
<comment type="caution">
    <text evidence="7">The sequence shown here is derived from an EMBL/GenBank/DDBJ whole genome shotgun (WGS) entry which is preliminary data.</text>
</comment>
<reference evidence="8" key="1">
    <citation type="journal article" date="2019" name="Int. J. Syst. Evol. Microbiol.">
        <title>The Global Catalogue of Microorganisms (GCM) 10K type strain sequencing project: providing services to taxonomists for standard genome sequencing and annotation.</title>
        <authorList>
            <consortium name="The Broad Institute Genomics Platform"/>
            <consortium name="The Broad Institute Genome Sequencing Center for Infectious Disease"/>
            <person name="Wu L."/>
            <person name="Ma J."/>
        </authorList>
    </citation>
    <scope>NUCLEOTIDE SEQUENCE [LARGE SCALE GENOMIC DNA]</scope>
    <source>
        <strain evidence="8">JCM 10303</strain>
    </source>
</reference>
<name>A0ABP3MUM7_SACER</name>
<keyword evidence="2" id="KW-0418">Kinase</keyword>
<feature type="transmembrane region" description="Helical" evidence="5">
    <location>
        <begin position="62"/>
        <end position="84"/>
    </location>
</feature>
<dbReference type="CDD" id="cd16917">
    <property type="entry name" value="HATPase_UhpB-NarQ-NarX-like"/>
    <property type="match status" value="1"/>
</dbReference>
<keyword evidence="5" id="KW-1133">Transmembrane helix</keyword>
<feature type="transmembrane region" description="Helical" evidence="5">
    <location>
        <begin position="153"/>
        <end position="172"/>
    </location>
</feature>
<dbReference type="InterPro" id="IPR036890">
    <property type="entry name" value="HATPase_C_sf"/>
</dbReference>
<evidence type="ECO:0000313" key="8">
    <source>
        <dbReference type="Proteomes" id="UP001500729"/>
    </source>
</evidence>
<keyword evidence="1" id="KW-0808">Transferase</keyword>
<evidence type="ECO:0000256" key="3">
    <source>
        <dbReference type="ARBA" id="ARBA00023012"/>
    </source>
</evidence>
<dbReference type="PANTHER" id="PTHR24421:SF63">
    <property type="entry name" value="SENSOR HISTIDINE KINASE DESK"/>
    <property type="match status" value="1"/>
</dbReference>